<feature type="region of interest" description="Disordered" evidence="1">
    <location>
        <begin position="60"/>
        <end position="151"/>
    </location>
</feature>
<feature type="region of interest" description="Disordered" evidence="1">
    <location>
        <begin position="259"/>
        <end position="313"/>
    </location>
</feature>
<gene>
    <name evidence="2" type="ORF">P4O66_003851</name>
</gene>
<dbReference type="EMBL" id="JAROKS010000004">
    <property type="protein sequence ID" value="KAK1803912.1"/>
    <property type="molecule type" value="Genomic_DNA"/>
</dbReference>
<dbReference type="Proteomes" id="UP001239994">
    <property type="component" value="Unassembled WGS sequence"/>
</dbReference>
<feature type="compositionally biased region" description="Polar residues" evidence="1">
    <location>
        <begin position="134"/>
        <end position="147"/>
    </location>
</feature>
<evidence type="ECO:0000313" key="2">
    <source>
        <dbReference type="EMBL" id="KAK1803912.1"/>
    </source>
</evidence>
<accession>A0AAD9E6J1</accession>
<feature type="compositionally biased region" description="Polar residues" evidence="1">
    <location>
        <begin position="65"/>
        <end position="79"/>
    </location>
</feature>
<feature type="compositionally biased region" description="Polar residues" evidence="1">
    <location>
        <begin position="92"/>
        <end position="114"/>
    </location>
</feature>
<proteinExistence type="predicted"/>
<feature type="compositionally biased region" description="Basic residues" evidence="1">
    <location>
        <begin position="200"/>
        <end position="216"/>
    </location>
</feature>
<feature type="compositionally biased region" description="Basic and acidic residues" evidence="1">
    <location>
        <begin position="217"/>
        <end position="240"/>
    </location>
</feature>
<comment type="caution">
    <text evidence="2">The sequence shown here is derived from an EMBL/GenBank/DDBJ whole genome shotgun (WGS) entry which is preliminary data.</text>
</comment>
<feature type="compositionally biased region" description="Polar residues" evidence="1">
    <location>
        <begin position="189"/>
        <end position="199"/>
    </location>
</feature>
<feature type="region of interest" description="Disordered" evidence="1">
    <location>
        <begin position="178"/>
        <end position="240"/>
    </location>
</feature>
<feature type="compositionally biased region" description="Acidic residues" evidence="1">
    <location>
        <begin position="263"/>
        <end position="301"/>
    </location>
</feature>
<name>A0AAD9E6J1_9TELE</name>
<reference evidence="2" key="1">
    <citation type="submission" date="2023-03" db="EMBL/GenBank/DDBJ databases">
        <title>Electrophorus voltai genome.</title>
        <authorList>
            <person name="Bian C."/>
        </authorList>
    </citation>
    <scope>NUCLEOTIDE SEQUENCE</scope>
    <source>
        <strain evidence="2">CB-2022</strain>
        <tissue evidence="2">Muscle</tissue>
    </source>
</reference>
<protein>
    <submittedName>
        <fullName evidence="2">Uncharacterized protein</fullName>
    </submittedName>
</protein>
<keyword evidence="3" id="KW-1185">Reference proteome</keyword>
<dbReference type="AlphaFoldDB" id="A0AAD9E6J1"/>
<organism evidence="2 3">
    <name type="scientific">Electrophorus voltai</name>
    <dbReference type="NCBI Taxonomy" id="2609070"/>
    <lineage>
        <taxon>Eukaryota</taxon>
        <taxon>Metazoa</taxon>
        <taxon>Chordata</taxon>
        <taxon>Craniata</taxon>
        <taxon>Vertebrata</taxon>
        <taxon>Euteleostomi</taxon>
        <taxon>Actinopterygii</taxon>
        <taxon>Neopterygii</taxon>
        <taxon>Teleostei</taxon>
        <taxon>Ostariophysi</taxon>
        <taxon>Gymnotiformes</taxon>
        <taxon>Gymnotoidei</taxon>
        <taxon>Gymnotidae</taxon>
        <taxon>Electrophorus</taxon>
    </lineage>
</organism>
<evidence type="ECO:0000256" key="1">
    <source>
        <dbReference type="SAM" id="MobiDB-lite"/>
    </source>
</evidence>
<evidence type="ECO:0000313" key="3">
    <source>
        <dbReference type="Proteomes" id="UP001239994"/>
    </source>
</evidence>
<sequence length="340" mass="38212">MLQRLKLQTHSGTSTLESTPFALIEGNVRTTESSSETPIYQFGASLETKQQGRIASIYTKPDSPRTFQSSGLKSATQTPPKQPAREIKVHNSGVSTWGFSSERNSDAISSTDVASTPRRIKKQLNFLRRKANEDNSSVPSFPTTDDTLNPPDLSLLSPASATPGYKVSEALDQEAIWSGTAGNGMGGTISVSESTTQPRTSRKKKRANPGHKRWTQKVKERWRERRNNRDKQEQNEVAKRRMENTRHVRFAKEVVILPPLILSEDENENEHDDDDDDDDDFDDVDDDGDDEGDQSDEECQEEPLPRPSVSSWIFALRSKAKKKAKLKLKHNWPSLNPQNH</sequence>